<reference evidence="2" key="2">
    <citation type="journal article" date="2013" name="PLoS Genet.">
        <title>Comparative genome structure, secondary metabolite, and effector coding capacity across Cochliobolus pathogens.</title>
        <authorList>
            <person name="Condon B.J."/>
            <person name="Leng Y."/>
            <person name="Wu D."/>
            <person name="Bushley K.E."/>
            <person name="Ohm R.A."/>
            <person name="Otillar R."/>
            <person name="Martin J."/>
            <person name="Schackwitz W."/>
            <person name="Grimwood J."/>
            <person name="MohdZainudin N."/>
            <person name="Xue C."/>
            <person name="Wang R."/>
            <person name="Manning V.A."/>
            <person name="Dhillon B."/>
            <person name="Tu Z.J."/>
            <person name="Steffenson B.J."/>
            <person name="Salamov A."/>
            <person name="Sun H."/>
            <person name="Lowry S."/>
            <person name="LaButti K."/>
            <person name="Han J."/>
            <person name="Copeland A."/>
            <person name="Lindquist E."/>
            <person name="Barry K."/>
            <person name="Schmutz J."/>
            <person name="Baker S.E."/>
            <person name="Ciuffetti L.M."/>
            <person name="Grigoriev I.V."/>
            <person name="Zhong S."/>
            <person name="Turgeon B.G."/>
        </authorList>
    </citation>
    <scope>NUCLEOTIDE SEQUENCE [LARGE SCALE GENOMIC DNA]</scope>
    <source>
        <strain evidence="2">ND90Pr / ATCC 201652</strain>
    </source>
</reference>
<dbReference type="OMA" id="VHAIQIQ"/>
<keyword evidence="2" id="KW-1185">Reference proteome</keyword>
<gene>
    <name evidence="1" type="ORF">COCSADRAFT_299301</name>
</gene>
<reference evidence="1 2" key="1">
    <citation type="journal article" date="2012" name="PLoS Pathog.">
        <title>Diverse lifestyles and strategies of plant pathogenesis encoded in the genomes of eighteen Dothideomycetes fungi.</title>
        <authorList>
            <person name="Ohm R.A."/>
            <person name="Feau N."/>
            <person name="Henrissat B."/>
            <person name="Schoch C.L."/>
            <person name="Horwitz B.A."/>
            <person name="Barry K.W."/>
            <person name="Condon B.J."/>
            <person name="Copeland A.C."/>
            <person name="Dhillon B."/>
            <person name="Glaser F."/>
            <person name="Hesse C.N."/>
            <person name="Kosti I."/>
            <person name="LaButti K."/>
            <person name="Lindquist E.A."/>
            <person name="Lucas S."/>
            <person name="Salamov A.A."/>
            <person name="Bradshaw R.E."/>
            <person name="Ciuffetti L."/>
            <person name="Hamelin R.C."/>
            <person name="Kema G.H.J."/>
            <person name="Lawrence C."/>
            <person name="Scott J.A."/>
            <person name="Spatafora J.W."/>
            <person name="Turgeon B.G."/>
            <person name="de Wit P.J.G.M."/>
            <person name="Zhong S."/>
            <person name="Goodwin S.B."/>
            <person name="Grigoriev I.V."/>
        </authorList>
    </citation>
    <scope>NUCLEOTIDE SEQUENCE [LARGE SCALE GENOMIC DNA]</scope>
    <source>
        <strain evidence="2">ND90Pr / ATCC 201652</strain>
    </source>
</reference>
<dbReference type="EMBL" id="KB445640">
    <property type="protein sequence ID" value="EMD66543.1"/>
    <property type="molecule type" value="Genomic_DNA"/>
</dbReference>
<sequence length="52" mass="5778">MLGGGCHPTCPSHSAVETYCIPRAVPEFVDHTTKTVHAIQIQPKILHFIYMT</sequence>
<dbReference type="OrthoDB" id="3672791at2759"/>
<dbReference type="KEGG" id="bsc:COCSADRAFT_299301"/>
<evidence type="ECO:0000313" key="2">
    <source>
        <dbReference type="Proteomes" id="UP000016934"/>
    </source>
</evidence>
<dbReference type="RefSeq" id="XP_007698007.1">
    <property type="nucleotide sequence ID" value="XM_007699817.1"/>
</dbReference>
<dbReference type="Proteomes" id="UP000016934">
    <property type="component" value="Unassembled WGS sequence"/>
</dbReference>
<name>M2SH65_COCSN</name>
<organism evidence="1 2">
    <name type="scientific">Cochliobolus sativus (strain ND90Pr / ATCC 201652)</name>
    <name type="common">Common root rot and spot blotch fungus</name>
    <name type="synonym">Bipolaris sorokiniana</name>
    <dbReference type="NCBI Taxonomy" id="665912"/>
    <lineage>
        <taxon>Eukaryota</taxon>
        <taxon>Fungi</taxon>
        <taxon>Dikarya</taxon>
        <taxon>Ascomycota</taxon>
        <taxon>Pezizomycotina</taxon>
        <taxon>Dothideomycetes</taxon>
        <taxon>Pleosporomycetidae</taxon>
        <taxon>Pleosporales</taxon>
        <taxon>Pleosporineae</taxon>
        <taxon>Pleosporaceae</taxon>
        <taxon>Bipolaris</taxon>
    </lineage>
</organism>
<dbReference type="GeneID" id="19136137"/>
<proteinExistence type="predicted"/>
<dbReference type="HOGENOM" id="CLU_3087096_0_0_1"/>
<protein>
    <submittedName>
        <fullName evidence="1">Uncharacterized protein</fullName>
    </submittedName>
</protein>
<dbReference type="AlphaFoldDB" id="M2SH65"/>
<evidence type="ECO:0000313" key="1">
    <source>
        <dbReference type="EMBL" id="EMD66543.1"/>
    </source>
</evidence>
<accession>M2SH65</accession>